<keyword evidence="2" id="KW-0812">Transmembrane</keyword>
<reference evidence="4 5" key="1">
    <citation type="journal article" name="Sci. Rep.">
        <title>Genome-scale phylogenetic analyses confirm Olpidium as the closest living zoosporic fungus to the non-flagellated, terrestrial fungi.</title>
        <authorList>
            <person name="Chang Y."/>
            <person name="Rochon D."/>
            <person name="Sekimoto S."/>
            <person name="Wang Y."/>
            <person name="Chovatia M."/>
            <person name="Sandor L."/>
            <person name="Salamov A."/>
            <person name="Grigoriev I.V."/>
            <person name="Stajich J.E."/>
            <person name="Spatafora J.W."/>
        </authorList>
    </citation>
    <scope>NUCLEOTIDE SEQUENCE [LARGE SCALE GENOMIC DNA]</scope>
    <source>
        <strain evidence="4">S191</strain>
    </source>
</reference>
<dbReference type="AlphaFoldDB" id="A0A8H8DFE7"/>
<gene>
    <name evidence="4" type="ORF">BJ554DRAFT_3627</name>
</gene>
<evidence type="ECO:0000256" key="2">
    <source>
        <dbReference type="SAM" id="Phobius"/>
    </source>
</evidence>
<feature type="signal peptide" evidence="3">
    <location>
        <begin position="1"/>
        <end position="15"/>
    </location>
</feature>
<proteinExistence type="predicted"/>
<sequence length="310" mass="32437">FFFFFFFLSPQSVRAQPAFSFAEGARPSLLPAMDSMSELLSTPQRRFYAAAGLPVLLLLLLGLTGPVLAVLMAFAAGYFVAFPGANAFADKSAAYEEELACLRRRRSAGGPPGGPPDCQAAGDAYALRTPAPPQTAVPAPVKLSASGALDPHVTALVDHVVRDYVMSWYGALCAPPPSEDGAAAAAASDAVAPAQEFPNAVKGALYQVVGSLAAHLGKSDPARLAVLTGYCVSHLLIVHMVSSKPAPAVRLKINCGTLSLLFFLALFEAPKKKGAPLSDERTPLPPPPPPALCLPARRGSTGDTKRRTCR</sequence>
<feature type="region of interest" description="Disordered" evidence="1">
    <location>
        <begin position="274"/>
        <end position="310"/>
    </location>
</feature>
<name>A0A8H8DFE7_9FUNG</name>
<keyword evidence="3" id="KW-0732">Signal</keyword>
<comment type="caution">
    <text evidence="4">The sequence shown here is derived from an EMBL/GenBank/DDBJ whole genome shotgun (WGS) entry which is preliminary data.</text>
</comment>
<keyword evidence="2" id="KW-1133">Transmembrane helix</keyword>
<evidence type="ECO:0000256" key="3">
    <source>
        <dbReference type="SAM" id="SignalP"/>
    </source>
</evidence>
<keyword evidence="2" id="KW-0472">Membrane</keyword>
<dbReference type="EMBL" id="JAEFCI010011486">
    <property type="protein sequence ID" value="KAG5456594.1"/>
    <property type="molecule type" value="Genomic_DNA"/>
</dbReference>
<feature type="transmembrane region" description="Helical" evidence="2">
    <location>
        <begin position="48"/>
        <end position="81"/>
    </location>
</feature>
<evidence type="ECO:0000313" key="4">
    <source>
        <dbReference type="EMBL" id="KAG5456594.1"/>
    </source>
</evidence>
<feature type="non-terminal residue" evidence="4">
    <location>
        <position position="1"/>
    </location>
</feature>
<organism evidence="4 5">
    <name type="scientific">Olpidium bornovanus</name>
    <dbReference type="NCBI Taxonomy" id="278681"/>
    <lineage>
        <taxon>Eukaryota</taxon>
        <taxon>Fungi</taxon>
        <taxon>Fungi incertae sedis</taxon>
        <taxon>Olpidiomycota</taxon>
        <taxon>Olpidiomycotina</taxon>
        <taxon>Olpidiomycetes</taxon>
        <taxon>Olpidiales</taxon>
        <taxon>Olpidiaceae</taxon>
        <taxon>Olpidium</taxon>
    </lineage>
</organism>
<evidence type="ECO:0008006" key="6">
    <source>
        <dbReference type="Google" id="ProtNLM"/>
    </source>
</evidence>
<keyword evidence="5" id="KW-1185">Reference proteome</keyword>
<protein>
    <recommendedName>
        <fullName evidence="6">PXA domain-containing protein</fullName>
    </recommendedName>
</protein>
<feature type="compositionally biased region" description="Pro residues" evidence="1">
    <location>
        <begin position="283"/>
        <end position="292"/>
    </location>
</feature>
<evidence type="ECO:0000313" key="5">
    <source>
        <dbReference type="Proteomes" id="UP000673691"/>
    </source>
</evidence>
<feature type="chain" id="PRO_5034385849" description="PXA domain-containing protein" evidence="3">
    <location>
        <begin position="16"/>
        <end position="310"/>
    </location>
</feature>
<dbReference type="Proteomes" id="UP000673691">
    <property type="component" value="Unassembled WGS sequence"/>
</dbReference>
<evidence type="ECO:0000256" key="1">
    <source>
        <dbReference type="SAM" id="MobiDB-lite"/>
    </source>
</evidence>
<accession>A0A8H8DFE7</accession>